<evidence type="ECO:0000256" key="9">
    <source>
        <dbReference type="SAM" id="Phobius"/>
    </source>
</evidence>
<keyword evidence="5 9" id="KW-0812">Transmembrane</keyword>
<feature type="transmembrane region" description="Helical" evidence="9">
    <location>
        <begin position="107"/>
        <end position="129"/>
    </location>
</feature>
<keyword evidence="6" id="KW-0769">Symport</keyword>
<dbReference type="InterPro" id="IPR045262">
    <property type="entry name" value="STP/PLT_plant"/>
</dbReference>
<evidence type="ECO:0000313" key="11">
    <source>
        <dbReference type="EMBL" id="PNT63360.1"/>
    </source>
</evidence>
<evidence type="ECO:0000256" key="5">
    <source>
        <dbReference type="ARBA" id="ARBA00022692"/>
    </source>
</evidence>
<dbReference type="Pfam" id="PF00083">
    <property type="entry name" value="Sugar_tr"/>
    <property type="match status" value="1"/>
</dbReference>
<protein>
    <recommendedName>
        <fullName evidence="10">Major facilitator superfamily (MFS) profile domain-containing protein</fullName>
    </recommendedName>
</protein>
<dbReference type="SUPFAM" id="SSF103473">
    <property type="entry name" value="MFS general substrate transporter"/>
    <property type="match status" value="1"/>
</dbReference>
<evidence type="ECO:0000313" key="13">
    <source>
        <dbReference type="Proteomes" id="UP000008810"/>
    </source>
</evidence>
<evidence type="ECO:0000256" key="6">
    <source>
        <dbReference type="ARBA" id="ARBA00022847"/>
    </source>
</evidence>
<evidence type="ECO:0000256" key="7">
    <source>
        <dbReference type="ARBA" id="ARBA00022989"/>
    </source>
</evidence>
<dbReference type="Gramene" id="PNT63360">
    <property type="protein sequence ID" value="PNT63360"/>
    <property type="gene ID" value="BRADI_4g14694v3"/>
</dbReference>
<feature type="transmembrane region" description="Helical" evidence="9">
    <location>
        <begin position="136"/>
        <end position="156"/>
    </location>
</feature>
<comment type="similarity">
    <text evidence="2">Belongs to the major facilitator superfamily. Sugar transporter (TC 2.A.1.1) family.</text>
</comment>
<dbReference type="PRINTS" id="PR00171">
    <property type="entry name" value="SUGRTRNSPORT"/>
</dbReference>
<evidence type="ECO:0000313" key="12">
    <source>
        <dbReference type="EnsemblPlants" id="PNT63360"/>
    </source>
</evidence>
<evidence type="ECO:0000256" key="4">
    <source>
        <dbReference type="ARBA" id="ARBA00022597"/>
    </source>
</evidence>
<evidence type="ECO:0000256" key="1">
    <source>
        <dbReference type="ARBA" id="ARBA00004141"/>
    </source>
</evidence>
<sequence>MGESASLLCTVVTVIVFTASTLAFMFFIDRFGRLALLLAGGVQMFLSQALIGGIMATKLGDEGGLSRQYALALFVLIGVYVAGYSWSWGPLTWLVPSEIFPLEVRSAGQSVTVASGFVFTVFIAQCFLAMLCQMKAWLFFFFAGWIAVMTAFAYFLPETKGMPIEQIGKVWDLHWFWKRVVGVEEVQVGEKH</sequence>
<dbReference type="OrthoDB" id="784158at2759"/>
<evidence type="ECO:0000256" key="8">
    <source>
        <dbReference type="ARBA" id="ARBA00023136"/>
    </source>
</evidence>
<reference evidence="11 12" key="1">
    <citation type="journal article" date="2010" name="Nature">
        <title>Genome sequencing and analysis of the model grass Brachypodium distachyon.</title>
        <authorList>
            <consortium name="International Brachypodium Initiative"/>
        </authorList>
    </citation>
    <scope>NUCLEOTIDE SEQUENCE [LARGE SCALE GENOMIC DNA]</scope>
    <source>
        <strain evidence="11 12">Bd21</strain>
    </source>
</reference>
<keyword evidence="7 9" id="KW-1133">Transmembrane helix</keyword>
<dbReference type="InterPro" id="IPR005828">
    <property type="entry name" value="MFS_sugar_transport-like"/>
</dbReference>
<gene>
    <name evidence="11" type="ORF">BRADI_4g14694v3</name>
</gene>
<dbReference type="STRING" id="15368.A0A2K2CMV8"/>
<dbReference type="InterPro" id="IPR003663">
    <property type="entry name" value="Sugar/inositol_transpt"/>
</dbReference>
<dbReference type="Gene3D" id="1.20.1250.20">
    <property type="entry name" value="MFS general substrate transporter like domains"/>
    <property type="match status" value="1"/>
</dbReference>
<keyword evidence="13" id="KW-1185">Reference proteome</keyword>
<keyword evidence="4" id="KW-0762">Sugar transport</keyword>
<keyword evidence="3" id="KW-0813">Transport</keyword>
<dbReference type="GO" id="GO:0015293">
    <property type="term" value="F:symporter activity"/>
    <property type="evidence" value="ECO:0007669"/>
    <property type="project" value="UniProtKB-KW"/>
</dbReference>
<dbReference type="PANTHER" id="PTHR23500:SF127">
    <property type="entry name" value="OS05G0169700 PROTEIN"/>
    <property type="match status" value="1"/>
</dbReference>
<dbReference type="PROSITE" id="PS50850">
    <property type="entry name" value="MFS"/>
    <property type="match status" value="1"/>
</dbReference>
<evidence type="ECO:0000259" key="10">
    <source>
        <dbReference type="PROSITE" id="PS50850"/>
    </source>
</evidence>
<dbReference type="PANTHER" id="PTHR23500">
    <property type="entry name" value="SOLUTE CARRIER FAMILY 2, FACILITATED GLUCOSE TRANSPORTER"/>
    <property type="match status" value="1"/>
</dbReference>
<dbReference type="InterPro" id="IPR036259">
    <property type="entry name" value="MFS_trans_sf"/>
</dbReference>
<feature type="domain" description="Major facilitator superfamily (MFS) profile" evidence="10">
    <location>
        <begin position="1"/>
        <end position="161"/>
    </location>
</feature>
<reference evidence="12" key="3">
    <citation type="submission" date="2018-08" db="UniProtKB">
        <authorList>
            <consortium name="EnsemblPlants"/>
        </authorList>
    </citation>
    <scope>IDENTIFICATION</scope>
    <source>
        <strain evidence="12">cv. Bd21</strain>
    </source>
</reference>
<keyword evidence="8 9" id="KW-0472">Membrane</keyword>
<organism evidence="11">
    <name type="scientific">Brachypodium distachyon</name>
    <name type="common">Purple false brome</name>
    <name type="synonym">Trachynia distachya</name>
    <dbReference type="NCBI Taxonomy" id="15368"/>
    <lineage>
        <taxon>Eukaryota</taxon>
        <taxon>Viridiplantae</taxon>
        <taxon>Streptophyta</taxon>
        <taxon>Embryophyta</taxon>
        <taxon>Tracheophyta</taxon>
        <taxon>Spermatophyta</taxon>
        <taxon>Magnoliopsida</taxon>
        <taxon>Liliopsida</taxon>
        <taxon>Poales</taxon>
        <taxon>Poaceae</taxon>
        <taxon>BOP clade</taxon>
        <taxon>Pooideae</taxon>
        <taxon>Stipodae</taxon>
        <taxon>Brachypodieae</taxon>
        <taxon>Brachypodium</taxon>
    </lineage>
</organism>
<dbReference type="GO" id="GO:0015144">
    <property type="term" value="F:carbohydrate transmembrane transporter activity"/>
    <property type="evidence" value="ECO:0007669"/>
    <property type="project" value="InterPro"/>
</dbReference>
<accession>A0A2K2CMV8</accession>
<evidence type="ECO:0000256" key="2">
    <source>
        <dbReference type="ARBA" id="ARBA00010992"/>
    </source>
</evidence>
<evidence type="ECO:0000256" key="3">
    <source>
        <dbReference type="ARBA" id="ARBA00022448"/>
    </source>
</evidence>
<dbReference type="InParanoid" id="A0A2K2CMV8"/>
<dbReference type="Proteomes" id="UP000008810">
    <property type="component" value="Chromosome 4"/>
</dbReference>
<dbReference type="GO" id="GO:0016020">
    <property type="term" value="C:membrane"/>
    <property type="evidence" value="ECO:0007669"/>
    <property type="project" value="UniProtKB-SubCell"/>
</dbReference>
<comment type="subcellular location">
    <subcellularLocation>
        <location evidence="1">Membrane</location>
        <topology evidence="1">Multi-pass membrane protein</topology>
    </subcellularLocation>
</comment>
<feature type="transmembrane region" description="Helical" evidence="9">
    <location>
        <begin position="34"/>
        <end position="57"/>
    </location>
</feature>
<reference evidence="11" key="2">
    <citation type="submission" date="2017-06" db="EMBL/GenBank/DDBJ databases">
        <title>WGS assembly of Brachypodium distachyon.</title>
        <authorList>
            <consortium name="The International Brachypodium Initiative"/>
            <person name="Lucas S."/>
            <person name="Harmon-Smith M."/>
            <person name="Lail K."/>
            <person name="Tice H."/>
            <person name="Grimwood J."/>
            <person name="Bruce D."/>
            <person name="Barry K."/>
            <person name="Shu S."/>
            <person name="Lindquist E."/>
            <person name="Wang M."/>
            <person name="Pitluck S."/>
            <person name="Vogel J.P."/>
            <person name="Garvin D.F."/>
            <person name="Mockler T.C."/>
            <person name="Schmutz J."/>
            <person name="Rokhsar D."/>
            <person name="Bevan M.W."/>
        </authorList>
    </citation>
    <scope>NUCLEOTIDE SEQUENCE</scope>
    <source>
        <strain evidence="11">Bd21</strain>
    </source>
</reference>
<dbReference type="EMBL" id="CM000883">
    <property type="protein sequence ID" value="PNT63360.1"/>
    <property type="molecule type" value="Genomic_DNA"/>
</dbReference>
<dbReference type="InterPro" id="IPR020846">
    <property type="entry name" value="MFS_dom"/>
</dbReference>
<dbReference type="EnsemblPlants" id="PNT63360">
    <property type="protein sequence ID" value="PNT63360"/>
    <property type="gene ID" value="BRADI_4g14694v3"/>
</dbReference>
<proteinExistence type="inferred from homology"/>
<dbReference type="AlphaFoldDB" id="A0A2K2CMV8"/>
<feature type="transmembrane region" description="Helical" evidence="9">
    <location>
        <begin position="69"/>
        <end position="87"/>
    </location>
</feature>
<name>A0A2K2CMV8_BRADI</name>
<feature type="transmembrane region" description="Helical" evidence="9">
    <location>
        <begin position="7"/>
        <end position="28"/>
    </location>
</feature>